<gene>
    <name evidence="1" type="primary">g11255</name>
    <name evidence="1" type="ORF">VP750_LOCUS10080</name>
</gene>
<organism evidence="1 2">
    <name type="scientific">Coccomyxa viridis</name>
    <dbReference type="NCBI Taxonomy" id="1274662"/>
    <lineage>
        <taxon>Eukaryota</taxon>
        <taxon>Viridiplantae</taxon>
        <taxon>Chlorophyta</taxon>
        <taxon>core chlorophytes</taxon>
        <taxon>Trebouxiophyceae</taxon>
        <taxon>Trebouxiophyceae incertae sedis</taxon>
        <taxon>Coccomyxaceae</taxon>
        <taxon>Coccomyxa</taxon>
    </lineage>
</organism>
<accession>A0ABP1GC80</accession>
<sequence>MALPSPGWAARQLELLDKEIADLNDSYQTAMKSLSESPQCRIMVEIYQHSRERLMRSMTARRDFCLALSNAGLLAQGSCGDPPMWDSGYSTNELNRFVKALPAQKVAILKLRPGSVISLTEGAAWLGDPFIATNNVFVRQAYPQLLRAREARFRARKVSTSSSETVFTGSPGAAGLSHFAGAFMGMQLLMGREVLFECRGGRPRTPTRHFYWLSSSSGFAHTKDQKVALEKLMKSKSQPIYIVDNCPAGIDRKCWLGKP</sequence>
<dbReference type="EMBL" id="CAXHTA020000018">
    <property type="protein sequence ID" value="CAL5228174.1"/>
    <property type="molecule type" value="Genomic_DNA"/>
</dbReference>
<keyword evidence="2" id="KW-1185">Reference proteome</keyword>
<protein>
    <submittedName>
        <fullName evidence="1">G11255 protein</fullName>
    </submittedName>
</protein>
<reference evidence="1 2" key="1">
    <citation type="submission" date="2024-06" db="EMBL/GenBank/DDBJ databases">
        <authorList>
            <person name="Kraege A."/>
            <person name="Thomma B."/>
        </authorList>
    </citation>
    <scope>NUCLEOTIDE SEQUENCE [LARGE SCALE GENOMIC DNA]</scope>
</reference>
<evidence type="ECO:0000313" key="2">
    <source>
        <dbReference type="Proteomes" id="UP001497392"/>
    </source>
</evidence>
<comment type="caution">
    <text evidence="1">The sequence shown here is derived from an EMBL/GenBank/DDBJ whole genome shotgun (WGS) entry which is preliminary data.</text>
</comment>
<evidence type="ECO:0000313" key="1">
    <source>
        <dbReference type="EMBL" id="CAL5228174.1"/>
    </source>
</evidence>
<dbReference type="Proteomes" id="UP001497392">
    <property type="component" value="Unassembled WGS sequence"/>
</dbReference>
<proteinExistence type="predicted"/>
<name>A0ABP1GC80_9CHLO</name>